<dbReference type="OrthoDB" id="338531at2759"/>
<dbReference type="Proteomes" id="UP001153076">
    <property type="component" value="Unassembled WGS sequence"/>
</dbReference>
<feature type="region of interest" description="Disordered" evidence="5">
    <location>
        <begin position="1"/>
        <end position="91"/>
    </location>
</feature>
<evidence type="ECO:0000256" key="3">
    <source>
        <dbReference type="ARBA" id="ARBA00023163"/>
    </source>
</evidence>
<dbReference type="SMART" id="SM01014">
    <property type="entry name" value="ARID"/>
    <property type="match status" value="1"/>
</dbReference>
<evidence type="ECO:0000256" key="4">
    <source>
        <dbReference type="ARBA" id="ARBA00023242"/>
    </source>
</evidence>
<dbReference type="AlphaFoldDB" id="A0A9Q1JTX5"/>
<evidence type="ECO:0000313" key="8">
    <source>
        <dbReference type="Proteomes" id="UP001153076"/>
    </source>
</evidence>
<feature type="compositionally biased region" description="Acidic residues" evidence="5">
    <location>
        <begin position="1"/>
        <end position="25"/>
    </location>
</feature>
<organism evidence="7 8">
    <name type="scientific">Carnegiea gigantea</name>
    <dbReference type="NCBI Taxonomy" id="171969"/>
    <lineage>
        <taxon>Eukaryota</taxon>
        <taxon>Viridiplantae</taxon>
        <taxon>Streptophyta</taxon>
        <taxon>Embryophyta</taxon>
        <taxon>Tracheophyta</taxon>
        <taxon>Spermatophyta</taxon>
        <taxon>Magnoliopsida</taxon>
        <taxon>eudicotyledons</taxon>
        <taxon>Gunneridae</taxon>
        <taxon>Pentapetalae</taxon>
        <taxon>Caryophyllales</taxon>
        <taxon>Cactineae</taxon>
        <taxon>Cactaceae</taxon>
        <taxon>Cactoideae</taxon>
        <taxon>Echinocereeae</taxon>
        <taxon>Carnegiea</taxon>
    </lineage>
</organism>
<evidence type="ECO:0000256" key="5">
    <source>
        <dbReference type="SAM" id="MobiDB-lite"/>
    </source>
</evidence>
<feature type="compositionally biased region" description="Polar residues" evidence="5">
    <location>
        <begin position="48"/>
        <end position="59"/>
    </location>
</feature>
<dbReference type="GO" id="GO:0006357">
    <property type="term" value="P:regulation of transcription by RNA polymerase II"/>
    <property type="evidence" value="ECO:0007669"/>
    <property type="project" value="InterPro"/>
</dbReference>
<dbReference type="CDD" id="cd16100">
    <property type="entry name" value="ARID"/>
    <property type="match status" value="1"/>
</dbReference>
<dbReference type="PANTHER" id="PTHR15348:SF17">
    <property type="entry name" value="AT-RICH INTERACTIVE DOMAIN-CONTAINING PROTEIN 5"/>
    <property type="match status" value="1"/>
</dbReference>
<dbReference type="PROSITE" id="PS51011">
    <property type="entry name" value="ARID"/>
    <property type="match status" value="1"/>
</dbReference>
<dbReference type="SUPFAM" id="SSF46774">
    <property type="entry name" value="ARID-like"/>
    <property type="match status" value="1"/>
</dbReference>
<sequence length="331" mass="36908">MGNSECEMDVGDGPEEEPELDEGDADTPPPPIDDQIQGNGHPAKDNKTPNGDTSGNANGNGEAATPRSQGKPLARTANDALSTRSSNGIKKFKQMIEDEEEAGTKEEQAEFMRDLEAFYKERFMDFKPPKFYGEPLNCLKYAPVPLLSLSLAAVDLPLDVPILSNGKFLLLFGLAPPPKLYLQVTTNKLWRQVGESFHPPKTCTTVSWTFRIFYEKALLEYEKHKKEIGELEFPAASIPETTAAENEVYSYCLKCFLSFVHVRMVQFPIQFSSKCANNEDWLILPMERLDSPFGNIATSTFTNLKQPIEIIDGNPELLRCVNFQIGSILFG</sequence>
<dbReference type="InterPro" id="IPR045147">
    <property type="entry name" value="ARI3A/B/C"/>
</dbReference>
<protein>
    <recommendedName>
        <fullName evidence="6">ARID domain-containing protein</fullName>
    </recommendedName>
</protein>
<dbReference type="EMBL" id="JAKOGI010000716">
    <property type="protein sequence ID" value="KAJ8431141.1"/>
    <property type="molecule type" value="Genomic_DNA"/>
</dbReference>
<evidence type="ECO:0000313" key="7">
    <source>
        <dbReference type="EMBL" id="KAJ8431141.1"/>
    </source>
</evidence>
<dbReference type="GO" id="GO:0003677">
    <property type="term" value="F:DNA binding"/>
    <property type="evidence" value="ECO:0007669"/>
    <property type="project" value="UniProtKB-KW"/>
</dbReference>
<dbReference type="InterPro" id="IPR001606">
    <property type="entry name" value="ARID_dom"/>
</dbReference>
<evidence type="ECO:0000256" key="2">
    <source>
        <dbReference type="ARBA" id="ARBA00023125"/>
    </source>
</evidence>
<dbReference type="GO" id="GO:0005634">
    <property type="term" value="C:nucleus"/>
    <property type="evidence" value="ECO:0007669"/>
    <property type="project" value="TreeGrafter"/>
</dbReference>
<gene>
    <name evidence="7" type="ORF">Cgig2_010074</name>
</gene>
<proteinExistence type="predicted"/>
<comment type="caution">
    <text evidence="7">The sequence shown here is derived from an EMBL/GenBank/DDBJ whole genome shotgun (WGS) entry which is preliminary data.</text>
</comment>
<keyword evidence="4" id="KW-0539">Nucleus</keyword>
<keyword evidence="1" id="KW-0805">Transcription regulation</keyword>
<name>A0A9Q1JTX5_9CARY</name>
<keyword evidence="8" id="KW-1185">Reference proteome</keyword>
<evidence type="ECO:0000259" key="6">
    <source>
        <dbReference type="PROSITE" id="PS51011"/>
    </source>
</evidence>
<reference evidence="7" key="1">
    <citation type="submission" date="2022-04" db="EMBL/GenBank/DDBJ databases">
        <title>Carnegiea gigantea Genome sequencing and assembly v2.</title>
        <authorList>
            <person name="Copetti D."/>
            <person name="Sanderson M.J."/>
            <person name="Burquez A."/>
            <person name="Wojciechowski M.F."/>
        </authorList>
    </citation>
    <scope>NUCLEOTIDE SEQUENCE</scope>
    <source>
        <strain evidence="7">SGP5-SGP5p</strain>
        <tissue evidence="7">Aerial part</tissue>
    </source>
</reference>
<accession>A0A9Q1JTX5</accession>
<dbReference type="PANTHER" id="PTHR15348">
    <property type="entry name" value="AT-RICH INTERACTIVE DOMAIN-CONTAINING PROTEIN ARID DOMAIN- CONTAINING PROTEIN DEAD RINGER PROTEIN B-CELL REGULATOR OF IGH TRANSCRIPTION BRIGHT"/>
    <property type="match status" value="1"/>
</dbReference>
<dbReference type="InterPro" id="IPR036431">
    <property type="entry name" value="ARID_dom_sf"/>
</dbReference>
<keyword evidence="3" id="KW-0804">Transcription</keyword>
<feature type="compositionally biased region" description="Polar residues" evidence="5">
    <location>
        <begin position="79"/>
        <end position="88"/>
    </location>
</feature>
<feature type="domain" description="ARID" evidence="6">
    <location>
        <begin position="105"/>
        <end position="226"/>
    </location>
</feature>
<evidence type="ECO:0000256" key="1">
    <source>
        <dbReference type="ARBA" id="ARBA00023015"/>
    </source>
</evidence>
<keyword evidence="2" id="KW-0238">DNA-binding</keyword>
<dbReference type="Gene3D" id="1.10.150.60">
    <property type="entry name" value="ARID DNA-binding domain"/>
    <property type="match status" value="1"/>
</dbReference>
<dbReference type="SMART" id="SM00501">
    <property type="entry name" value="BRIGHT"/>
    <property type="match status" value="1"/>
</dbReference>